<evidence type="ECO:0000256" key="2">
    <source>
        <dbReference type="SAM" id="MobiDB-lite"/>
    </source>
</evidence>
<dbReference type="EMBL" id="CAXAMN010024694">
    <property type="protein sequence ID" value="CAK9088856.1"/>
    <property type="molecule type" value="Genomic_DNA"/>
</dbReference>
<comment type="caution">
    <text evidence="3">The sequence shown here is derived from an EMBL/GenBank/DDBJ whole genome shotgun (WGS) entry which is preliminary data.</text>
</comment>
<keyword evidence="4" id="KW-1185">Reference proteome</keyword>
<gene>
    <name evidence="3" type="ORF">CCMP2556_LOCUS42819</name>
</gene>
<evidence type="ECO:0000313" key="3">
    <source>
        <dbReference type="EMBL" id="CAK9088856.1"/>
    </source>
</evidence>
<feature type="region of interest" description="Disordered" evidence="2">
    <location>
        <begin position="764"/>
        <end position="806"/>
    </location>
</feature>
<keyword evidence="1" id="KW-0175">Coiled coil</keyword>
<name>A0ABP0QPE0_9DINO</name>
<evidence type="ECO:0000313" key="4">
    <source>
        <dbReference type="Proteomes" id="UP001642484"/>
    </source>
</evidence>
<organism evidence="3 4">
    <name type="scientific">Durusdinium trenchii</name>
    <dbReference type="NCBI Taxonomy" id="1381693"/>
    <lineage>
        <taxon>Eukaryota</taxon>
        <taxon>Sar</taxon>
        <taxon>Alveolata</taxon>
        <taxon>Dinophyceae</taxon>
        <taxon>Suessiales</taxon>
        <taxon>Symbiodiniaceae</taxon>
        <taxon>Durusdinium</taxon>
    </lineage>
</organism>
<dbReference type="Proteomes" id="UP001642484">
    <property type="component" value="Unassembled WGS sequence"/>
</dbReference>
<evidence type="ECO:0000256" key="1">
    <source>
        <dbReference type="SAM" id="Coils"/>
    </source>
</evidence>
<sequence>MDLQHDTLTPARQTCEVMEEHKANHAKLASDVRAREASHATLADRLGYLEQRMGDSLEKHAQELAAAVAKMDAMHGRVSEERVAREAHVASLESLKKAHGSLASEKQALEKHHATLAERIDYLEKALGDSSEKHTRELEALKAAHQKVVAEHKGKEQSHGQVADRLSQLQREKEDLHARHMSLGERVDYLEKLLGESAEKHMQELEKFKAKHAKDLDASASKFQSHHLGLQERLEYVEGKIGDSAEKHAKELSNMHAKVEQLHGKLQEEKNQREEKLVHLTGHVREQVSGEQKVREDRHATMEERLKFVESLVGDNADKHHKGLEEHGKGVKALHEKHLGLAERLDFLEKMLGDSAEKHSQELAAAHQKVEQLHSKLTDHKTAQEAHVAKSQHLMEREKVAREGSHASLMTRLGELEELLTGHSKEHESHRSSHSKVMQEIKARGLAHAGLEERVGFLEKNLGDSADKHAQATKEVQLAQTKLDQVHSRLSQVEKHGEQIDELKKAHAFSSGHRAQQEMAHASLKERVEFLEESIGDNADKHHKALAEIKAHHVKLQSDSKVKETHHETLVERIQYLEKAIGDSAHKHTQELANAHSKLEDLHSRVAKCEVHGEHIESLKKSHATLASNKAVGEASIGERLDYLEKALGDSADRHALEIASAHSKLAALHSRLGDEKEARERHANSTADHMSKERSTREMHHSSLEERLSYVESLLGESVDKQAKQHLSLATIEKLKAETSELREAIGNERQLRIRQGEAITEHLESEKNAREARADQFRGRVPGRVRGDRADGDWNEQLAGFSVG</sequence>
<reference evidence="3 4" key="1">
    <citation type="submission" date="2024-02" db="EMBL/GenBank/DDBJ databases">
        <authorList>
            <person name="Chen Y."/>
            <person name="Shah S."/>
            <person name="Dougan E. K."/>
            <person name="Thang M."/>
            <person name="Chan C."/>
        </authorList>
    </citation>
    <scope>NUCLEOTIDE SEQUENCE [LARGE SCALE GENOMIC DNA]</scope>
</reference>
<feature type="region of interest" description="Disordered" evidence="2">
    <location>
        <begin position="673"/>
        <end position="704"/>
    </location>
</feature>
<feature type="compositionally biased region" description="Basic and acidic residues" evidence="2">
    <location>
        <begin position="764"/>
        <end position="780"/>
    </location>
</feature>
<proteinExistence type="predicted"/>
<feature type="coiled-coil region" evidence="1">
    <location>
        <begin position="92"/>
        <end position="186"/>
    </location>
</feature>
<accession>A0ABP0QPE0</accession>
<protein>
    <submittedName>
        <fullName evidence="3">Uncharacterized protein</fullName>
    </submittedName>
</protein>